<dbReference type="PANTHER" id="PTHR11228:SF7">
    <property type="entry name" value="PQQA PEPTIDE CYCLASE"/>
    <property type="match status" value="1"/>
</dbReference>
<dbReference type="SFLD" id="SFLDG01067">
    <property type="entry name" value="SPASM/twitch_domain_containing"/>
    <property type="match status" value="1"/>
</dbReference>
<accession>A0A9J6P4Y5</accession>
<dbReference type="EMBL" id="JAGSOJ010000004">
    <property type="protein sequence ID" value="MCM1991850.1"/>
    <property type="molecule type" value="Genomic_DNA"/>
</dbReference>
<dbReference type="GO" id="GO:0006783">
    <property type="term" value="P:heme biosynthetic process"/>
    <property type="evidence" value="ECO:0007669"/>
    <property type="project" value="TreeGrafter"/>
</dbReference>
<name>A0A9J6P4Y5_9CLOT</name>
<keyword evidence="3" id="KW-0408">Iron</keyword>
<dbReference type="GO" id="GO:0051536">
    <property type="term" value="F:iron-sulfur cluster binding"/>
    <property type="evidence" value="ECO:0007669"/>
    <property type="project" value="UniProtKB-KW"/>
</dbReference>
<dbReference type="CDD" id="cd01335">
    <property type="entry name" value="Radical_SAM"/>
    <property type="match status" value="1"/>
</dbReference>
<reference evidence="6" key="1">
    <citation type="journal article" date="2021" name="mSystems">
        <title>Bacteria and Archaea Synergistically Convert Glycine Betaine to Biogenic Methane in the Formosa Cold Seep of the South China Sea.</title>
        <authorList>
            <person name="Li L."/>
            <person name="Zhang W."/>
            <person name="Zhang S."/>
            <person name="Song L."/>
            <person name="Sun Q."/>
            <person name="Zhang H."/>
            <person name="Xiang H."/>
            <person name="Dong X."/>
        </authorList>
    </citation>
    <scope>NUCLEOTIDE SEQUENCE</scope>
    <source>
        <strain evidence="6">ZWT</strain>
    </source>
</reference>
<reference evidence="6" key="2">
    <citation type="submission" date="2021-04" db="EMBL/GenBank/DDBJ databases">
        <authorList>
            <person name="Dong X."/>
        </authorList>
    </citation>
    <scope>NUCLEOTIDE SEQUENCE</scope>
    <source>
        <strain evidence="6">ZWT</strain>
    </source>
</reference>
<dbReference type="Pfam" id="PF04055">
    <property type="entry name" value="Radical_SAM"/>
    <property type="match status" value="1"/>
</dbReference>
<keyword evidence="7" id="KW-1185">Reference proteome</keyword>
<evidence type="ECO:0000256" key="4">
    <source>
        <dbReference type="ARBA" id="ARBA00023014"/>
    </source>
</evidence>
<comment type="caution">
    <text evidence="6">The sequence shown here is derived from an EMBL/GenBank/DDBJ whole genome shotgun (WGS) entry which is preliminary data.</text>
</comment>
<keyword evidence="2" id="KW-0479">Metal-binding</keyword>
<dbReference type="InterPro" id="IPR006638">
    <property type="entry name" value="Elp3/MiaA/NifB-like_rSAM"/>
</dbReference>
<dbReference type="GO" id="GO:0046872">
    <property type="term" value="F:metal ion binding"/>
    <property type="evidence" value="ECO:0007669"/>
    <property type="project" value="UniProtKB-KW"/>
</dbReference>
<dbReference type="InterPro" id="IPR023885">
    <property type="entry name" value="4Fe4S-binding_SPASM_dom"/>
</dbReference>
<dbReference type="SUPFAM" id="SSF102114">
    <property type="entry name" value="Radical SAM enzymes"/>
    <property type="match status" value="1"/>
</dbReference>
<protein>
    <submittedName>
        <fullName evidence="6">Radical SAM protein</fullName>
    </submittedName>
</protein>
<dbReference type="PROSITE" id="PS51918">
    <property type="entry name" value="RADICAL_SAM"/>
    <property type="match status" value="1"/>
</dbReference>
<sequence length="421" mass="48221">MNKRMILRMVTNPKVIKRLWSYHKLMKRDQSYSMKKGIKMALEILKGEKIVYHDGKYVICTFMPPFPSEAFDNHIKAVHDQYKIYTEQIYSKRRAPISFHVAVTHRCMYNCSYCSARGRGNGNELTTEQWKKVFKELQDMGTSVIGVTGGEPLLREDIEELIGAFDQRSSVVLFTTGKGLTLEKAKKLKKRGLFGVGISLDTVDPVKHNTTRGYAEAYNYAIEGIKNSKDAGLYTIIQTVVLERDLDESKLFQLFELAKKMRVHEVKILEPIMSGELMNKAQEKGVFYSSEARKRLIEIGLKANKCGRFPKITTFAYTESKERYGCGAGTQHSYITAQGDLYPCDFVPMDFGNVGEQSVEFLWKEMNEVIGIPKGRCFAMEINPRLKKIAHSLPLDKEKSMSICRECQVSEYPEFYSNMQK</sequence>
<dbReference type="PANTHER" id="PTHR11228">
    <property type="entry name" value="RADICAL SAM DOMAIN PROTEIN"/>
    <property type="match status" value="1"/>
</dbReference>
<dbReference type="SFLD" id="SFLDS00029">
    <property type="entry name" value="Radical_SAM"/>
    <property type="match status" value="1"/>
</dbReference>
<keyword evidence="4" id="KW-0411">Iron-sulfur</keyword>
<dbReference type="GO" id="GO:0003824">
    <property type="term" value="F:catalytic activity"/>
    <property type="evidence" value="ECO:0007669"/>
    <property type="project" value="InterPro"/>
</dbReference>
<evidence type="ECO:0000313" key="7">
    <source>
        <dbReference type="Proteomes" id="UP001056429"/>
    </source>
</evidence>
<dbReference type="InterPro" id="IPR058240">
    <property type="entry name" value="rSAM_sf"/>
</dbReference>
<dbReference type="AlphaFoldDB" id="A0A9J6P4Y5"/>
<evidence type="ECO:0000313" key="6">
    <source>
        <dbReference type="EMBL" id="MCM1991850.1"/>
    </source>
</evidence>
<organism evidence="6 7">
    <name type="scientific">Oceanirhabdus seepicola</name>
    <dbReference type="NCBI Taxonomy" id="2828781"/>
    <lineage>
        <taxon>Bacteria</taxon>
        <taxon>Bacillati</taxon>
        <taxon>Bacillota</taxon>
        <taxon>Clostridia</taxon>
        <taxon>Eubacteriales</taxon>
        <taxon>Clostridiaceae</taxon>
        <taxon>Oceanirhabdus</taxon>
    </lineage>
</organism>
<dbReference type="Gene3D" id="3.20.20.70">
    <property type="entry name" value="Aldolase class I"/>
    <property type="match status" value="1"/>
</dbReference>
<evidence type="ECO:0000256" key="1">
    <source>
        <dbReference type="ARBA" id="ARBA00022691"/>
    </source>
</evidence>
<dbReference type="InterPro" id="IPR007197">
    <property type="entry name" value="rSAM"/>
</dbReference>
<evidence type="ECO:0000256" key="2">
    <source>
        <dbReference type="ARBA" id="ARBA00022723"/>
    </source>
</evidence>
<dbReference type="SMART" id="SM00729">
    <property type="entry name" value="Elp3"/>
    <property type="match status" value="1"/>
</dbReference>
<dbReference type="Proteomes" id="UP001056429">
    <property type="component" value="Unassembled WGS sequence"/>
</dbReference>
<feature type="domain" description="Radical SAM core" evidence="5">
    <location>
        <begin position="93"/>
        <end position="310"/>
    </location>
</feature>
<dbReference type="InterPro" id="IPR050377">
    <property type="entry name" value="Radical_SAM_PqqE_MftC-like"/>
</dbReference>
<gene>
    <name evidence="6" type="ORF">KDK92_19090</name>
</gene>
<proteinExistence type="predicted"/>
<dbReference type="Pfam" id="PF13186">
    <property type="entry name" value="SPASM"/>
    <property type="match status" value="1"/>
</dbReference>
<dbReference type="RefSeq" id="WP_250860986.1">
    <property type="nucleotide sequence ID" value="NZ_JAGSOJ010000004.1"/>
</dbReference>
<evidence type="ECO:0000259" key="5">
    <source>
        <dbReference type="PROSITE" id="PS51918"/>
    </source>
</evidence>
<dbReference type="InterPro" id="IPR013785">
    <property type="entry name" value="Aldolase_TIM"/>
</dbReference>
<dbReference type="SFLD" id="SFLDG01386">
    <property type="entry name" value="main_SPASM_domain-containing"/>
    <property type="match status" value="1"/>
</dbReference>
<evidence type="ECO:0000256" key="3">
    <source>
        <dbReference type="ARBA" id="ARBA00023004"/>
    </source>
</evidence>
<keyword evidence="1" id="KW-0949">S-adenosyl-L-methionine</keyword>